<evidence type="ECO:0000256" key="2">
    <source>
        <dbReference type="SAM" id="SignalP"/>
    </source>
</evidence>
<dbReference type="PANTHER" id="PTHR12411">
    <property type="entry name" value="CYSTEINE PROTEASE FAMILY C1-RELATED"/>
    <property type="match status" value="1"/>
</dbReference>
<dbReference type="InterPro" id="IPR025661">
    <property type="entry name" value="Pept_asp_AS"/>
</dbReference>
<keyword evidence="5" id="KW-1185">Reference proteome</keyword>
<dbReference type="Proteomes" id="UP000054408">
    <property type="component" value="Unassembled WGS sequence"/>
</dbReference>
<evidence type="ECO:0000313" key="5">
    <source>
        <dbReference type="Proteomes" id="UP000054408"/>
    </source>
</evidence>
<evidence type="ECO:0000256" key="1">
    <source>
        <dbReference type="ARBA" id="ARBA00008455"/>
    </source>
</evidence>
<dbReference type="RefSeq" id="XP_013753329.1">
    <property type="nucleotide sequence ID" value="XM_013897875.1"/>
</dbReference>
<accession>A0A0L0DU49</accession>
<dbReference type="InterPro" id="IPR013128">
    <property type="entry name" value="Peptidase_C1A"/>
</dbReference>
<dbReference type="Gene3D" id="3.90.70.10">
    <property type="entry name" value="Cysteine proteinases"/>
    <property type="match status" value="1"/>
</dbReference>
<dbReference type="OMA" id="GMEKCDG"/>
<keyword evidence="4" id="KW-0378">Hydrolase</keyword>
<keyword evidence="4" id="KW-0645">Protease</keyword>
<feature type="domain" description="Peptidase C1A papain C-terminal" evidence="3">
    <location>
        <begin position="130"/>
        <end position="357"/>
    </location>
</feature>
<dbReference type="GO" id="GO:0006508">
    <property type="term" value="P:proteolysis"/>
    <property type="evidence" value="ECO:0007669"/>
    <property type="project" value="UniProtKB-KW"/>
</dbReference>
<dbReference type="SUPFAM" id="SSF54001">
    <property type="entry name" value="Cysteine proteinases"/>
    <property type="match status" value="1"/>
</dbReference>
<dbReference type="PRINTS" id="PR00705">
    <property type="entry name" value="PAPAIN"/>
</dbReference>
<dbReference type="InterPro" id="IPR000668">
    <property type="entry name" value="Peptidase_C1A_C"/>
</dbReference>
<feature type="signal peptide" evidence="2">
    <location>
        <begin position="1"/>
        <end position="24"/>
    </location>
</feature>
<gene>
    <name evidence="4" type="ORF">AMSG_10610</name>
</gene>
<sequence length="385" mass="40993">MKTMTPLLALALALAAVCVGMATAAPPSLLTAEHGYTFAAYLDDFPSVTQMWSDVTVDRESIFARRLAVINAHNARYLAGHASWYMGVNLHTALTDSERASLRGLRPERNAHAGKHATPYVPRSASLADLPSHIDWRDHSPSITTAVKNQGQCGSCWSFATAETLESHYALATGKLQALSQQQVLETPNPQQCGGTGGCGGGTAQLAYDFMVDAWNGTLGSEWTYPYRSFFGQNFPPVSNSSAMKAPAAAITGYMQLPNNDAHALMDALVNAGPIAVSVDASVWHDYAGGVFNSCNQTNPDIDHAVVLMGAGNDPKYGPYWLIRNSWSPSFGENGYIRIARPATPSCGLDINPADGFGCKGGPKSIEVCGTCGILSDSCYPIPKI</sequence>
<feature type="chain" id="PRO_5018695194" evidence="2">
    <location>
        <begin position="25"/>
        <end position="385"/>
    </location>
</feature>
<dbReference type="GO" id="GO:0008234">
    <property type="term" value="F:cysteine-type peptidase activity"/>
    <property type="evidence" value="ECO:0007669"/>
    <property type="project" value="InterPro"/>
</dbReference>
<dbReference type="GeneID" id="25568792"/>
<dbReference type="PROSITE" id="PS00640">
    <property type="entry name" value="THIOL_PROTEASE_ASN"/>
    <property type="match status" value="1"/>
</dbReference>
<evidence type="ECO:0000313" key="4">
    <source>
        <dbReference type="EMBL" id="KNC55018.1"/>
    </source>
</evidence>
<dbReference type="InterPro" id="IPR038765">
    <property type="entry name" value="Papain-like_cys_pep_sf"/>
</dbReference>
<reference evidence="4 5" key="1">
    <citation type="submission" date="2010-05" db="EMBL/GenBank/DDBJ databases">
        <title>The Genome Sequence of Thecamonas trahens ATCC 50062.</title>
        <authorList>
            <consortium name="The Broad Institute Genome Sequencing Platform"/>
            <person name="Russ C."/>
            <person name="Cuomo C."/>
            <person name="Shea T."/>
            <person name="Young S.K."/>
            <person name="Zeng Q."/>
            <person name="Koehrsen M."/>
            <person name="Haas B."/>
            <person name="Borodovsky M."/>
            <person name="Guigo R."/>
            <person name="Alvarado L."/>
            <person name="Berlin A."/>
            <person name="Bochicchio J."/>
            <person name="Borenstein D."/>
            <person name="Chapman S."/>
            <person name="Chen Z."/>
            <person name="Freedman E."/>
            <person name="Gellesch M."/>
            <person name="Goldberg J."/>
            <person name="Griggs A."/>
            <person name="Gujja S."/>
            <person name="Heilman E."/>
            <person name="Heiman D."/>
            <person name="Hepburn T."/>
            <person name="Howarth C."/>
            <person name="Jen D."/>
            <person name="Larson L."/>
            <person name="Mehta T."/>
            <person name="Park D."/>
            <person name="Pearson M."/>
            <person name="Roberts A."/>
            <person name="Saif S."/>
            <person name="Shenoy N."/>
            <person name="Sisk P."/>
            <person name="Stolte C."/>
            <person name="Sykes S."/>
            <person name="Thomson T."/>
            <person name="Walk T."/>
            <person name="White J."/>
            <person name="Yandava C."/>
            <person name="Burger G."/>
            <person name="Gray M.W."/>
            <person name="Holland P.W.H."/>
            <person name="King N."/>
            <person name="Lang F.B.F."/>
            <person name="Roger A.J."/>
            <person name="Ruiz-Trillo I."/>
            <person name="Lander E."/>
            <person name="Nusbaum C."/>
        </authorList>
    </citation>
    <scope>NUCLEOTIDE SEQUENCE [LARGE SCALE GENOMIC DNA]</scope>
    <source>
        <strain evidence="4 5">ATCC 50062</strain>
    </source>
</reference>
<dbReference type="InterPro" id="IPR039417">
    <property type="entry name" value="Peptidase_C1A_papain-like"/>
</dbReference>
<comment type="similarity">
    <text evidence="1">Belongs to the peptidase C1 family.</text>
</comment>
<evidence type="ECO:0000259" key="3">
    <source>
        <dbReference type="SMART" id="SM00645"/>
    </source>
</evidence>
<dbReference type="EMBL" id="GL349494">
    <property type="protein sequence ID" value="KNC55018.1"/>
    <property type="molecule type" value="Genomic_DNA"/>
</dbReference>
<organism evidence="4 5">
    <name type="scientific">Thecamonas trahens ATCC 50062</name>
    <dbReference type="NCBI Taxonomy" id="461836"/>
    <lineage>
        <taxon>Eukaryota</taxon>
        <taxon>Apusozoa</taxon>
        <taxon>Apusomonadida</taxon>
        <taxon>Apusomonadidae</taxon>
        <taxon>Thecamonas</taxon>
    </lineage>
</organism>
<dbReference type="InterPro" id="IPR000169">
    <property type="entry name" value="Pept_cys_AS"/>
</dbReference>
<proteinExistence type="inferred from homology"/>
<dbReference type="PROSITE" id="PS00139">
    <property type="entry name" value="THIOL_PROTEASE_CYS"/>
    <property type="match status" value="1"/>
</dbReference>
<dbReference type="CDD" id="cd02248">
    <property type="entry name" value="Peptidase_C1A"/>
    <property type="match status" value="1"/>
</dbReference>
<dbReference type="Pfam" id="PF00112">
    <property type="entry name" value="Peptidase_C1"/>
    <property type="match status" value="1"/>
</dbReference>
<name>A0A0L0DU49_THETB</name>
<dbReference type="STRING" id="461836.A0A0L0DU49"/>
<dbReference type="SMART" id="SM00645">
    <property type="entry name" value="Pept_C1"/>
    <property type="match status" value="1"/>
</dbReference>
<protein>
    <submittedName>
        <fullName evidence="4">Papain family cysteine protease containing protein</fullName>
    </submittedName>
</protein>
<dbReference type="AlphaFoldDB" id="A0A0L0DU49"/>
<dbReference type="OrthoDB" id="10259130at2759"/>
<keyword evidence="2" id="KW-0732">Signal</keyword>
<dbReference type="eggNOG" id="KOG1543">
    <property type="taxonomic scope" value="Eukaryota"/>
</dbReference>